<dbReference type="Gene3D" id="1.20.120.1220">
    <property type="match status" value="1"/>
</dbReference>
<keyword evidence="2" id="KW-0472">Membrane</keyword>
<dbReference type="Proteomes" id="UP000451354">
    <property type="component" value="Plasmid pCPRO01"/>
</dbReference>
<feature type="domain" description="Prepilin type IV endopeptidase peptidase" evidence="3">
    <location>
        <begin position="71"/>
        <end position="178"/>
    </location>
</feature>
<feature type="transmembrane region" description="Helical" evidence="2">
    <location>
        <begin position="116"/>
        <end position="142"/>
    </location>
</feature>
<dbReference type="PANTHER" id="PTHR30487">
    <property type="entry name" value="TYPE 4 PREPILIN-LIKE PROTEINS LEADER PEPTIDE-PROCESSING ENZYME"/>
    <property type="match status" value="1"/>
</dbReference>
<evidence type="ECO:0000313" key="4">
    <source>
        <dbReference type="EMBL" id="QJW38781.1"/>
    </source>
</evidence>
<dbReference type="KEGG" id="cprt:FIC82_020590"/>
<sequence>MNPSWALAAAGLGAGAGVALWWRLRTGSYRRRDDVPRIALGWSWLVIAMAAAGAAAASTLGLPLAVPAGIYLVVASALVWIDVDVHRVPDAVLAVLAPVLAVAVLAAAAATGQWSLLGWALAGAAGLGVVFLVLALVGSMGFGDVKLAATTGIVVGPLGVDALFTTVLAGFLVAVIVGVAMLVRGAARRTHLAFGPAIIAGALIATSLAGLGF</sequence>
<feature type="transmembrane region" description="Helical" evidence="2">
    <location>
        <begin position="44"/>
        <end position="71"/>
    </location>
</feature>
<evidence type="ECO:0000256" key="2">
    <source>
        <dbReference type="SAM" id="Phobius"/>
    </source>
</evidence>
<evidence type="ECO:0000256" key="1">
    <source>
        <dbReference type="ARBA" id="ARBA00005801"/>
    </source>
</evidence>
<dbReference type="InterPro" id="IPR050882">
    <property type="entry name" value="Prepilin_peptidase/N-MTase"/>
</dbReference>
<dbReference type="OrthoDB" id="2087435at2"/>
<dbReference type="RefSeq" id="WP_154800724.1">
    <property type="nucleotide sequence ID" value="NZ_CP052758.1"/>
</dbReference>
<evidence type="ECO:0000259" key="3">
    <source>
        <dbReference type="Pfam" id="PF01478"/>
    </source>
</evidence>
<keyword evidence="5" id="KW-1185">Reference proteome</keyword>
<feature type="transmembrane region" description="Helical" evidence="2">
    <location>
        <begin position="192"/>
        <end position="211"/>
    </location>
</feature>
<reference evidence="5" key="1">
    <citation type="journal article" date="2022" name="Int. J. Syst. Evol. Microbiol.">
        <title>Cellulosimicrobium protaetiae sp. nov., isolated from the gut of the larva of Protaetia brevitarsis seulensis.</title>
        <authorList>
            <person name="Le Han H."/>
            <person name="Nguyen T.T.H."/>
            <person name="Li Z."/>
            <person name="Shin N.R."/>
            <person name="Kim S.G."/>
        </authorList>
    </citation>
    <scope>NUCLEOTIDE SEQUENCE [LARGE SCALE GENOMIC DNA]</scope>
    <source>
        <strain evidence="5">BI34</strain>
    </source>
</reference>
<dbReference type="GO" id="GO:0004190">
    <property type="term" value="F:aspartic-type endopeptidase activity"/>
    <property type="evidence" value="ECO:0007669"/>
    <property type="project" value="InterPro"/>
</dbReference>
<dbReference type="PANTHER" id="PTHR30487:SF0">
    <property type="entry name" value="PREPILIN LEADER PEPTIDASE_N-METHYLTRANSFERASE-RELATED"/>
    <property type="match status" value="1"/>
</dbReference>
<keyword evidence="4" id="KW-0614">Plasmid</keyword>
<dbReference type="GO" id="GO:0005886">
    <property type="term" value="C:plasma membrane"/>
    <property type="evidence" value="ECO:0007669"/>
    <property type="project" value="TreeGrafter"/>
</dbReference>
<geneLocation type="plasmid" evidence="4 5">
    <name>pCPRO01</name>
</geneLocation>
<comment type="similarity">
    <text evidence="1">Belongs to the peptidase A24 family.</text>
</comment>
<proteinExistence type="inferred from homology"/>
<feature type="transmembrane region" description="Helical" evidence="2">
    <location>
        <begin position="162"/>
        <end position="183"/>
    </location>
</feature>
<dbReference type="InterPro" id="IPR000045">
    <property type="entry name" value="Prepilin_IV_endopep_pep"/>
</dbReference>
<keyword evidence="2" id="KW-1133">Transmembrane helix</keyword>
<dbReference type="GO" id="GO:0006465">
    <property type="term" value="P:signal peptide processing"/>
    <property type="evidence" value="ECO:0007669"/>
    <property type="project" value="TreeGrafter"/>
</dbReference>
<dbReference type="Pfam" id="PF01478">
    <property type="entry name" value="Peptidase_A24"/>
    <property type="match status" value="1"/>
</dbReference>
<feature type="transmembrane region" description="Helical" evidence="2">
    <location>
        <begin position="91"/>
        <end position="109"/>
    </location>
</feature>
<gene>
    <name evidence="4" type="ORF">FIC82_020590</name>
</gene>
<organism evidence="4 5">
    <name type="scientific">Cellulosimicrobium protaetiae</name>
    <dbReference type="NCBI Taxonomy" id="2587808"/>
    <lineage>
        <taxon>Bacteria</taxon>
        <taxon>Bacillati</taxon>
        <taxon>Actinomycetota</taxon>
        <taxon>Actinomycetes</taxon>
        <taxon>Micrococcales</taxon>
        <taxon>Promicromonosporaceae</taxon>
        <taxon>Cellulosimicrobium</taxon>
    </lineage>
</organism>
<dbReference type="AlphaFoldDB" id="A0A6M5UNJ3"/>
<keyword evidence="2" id="KW-0812">Transmembrane</keyword>
<evidence type="ECO:0000313" key="5">
    <source>
        <dbReference type="Proteomes" id="UP000451354"/>
    </source>
</evidence>
<protein>
    <submittedName>
        <fullName evidence="4">Prepilin peptidase</fullName>
    </submittedName>
</protein>
<feature type="transmembrane region" description="Helical" evidence="2">
    <location>
        <begin position="6"/>
        <end position="24"/>
    </location>
</feature>
<name>A0A6M5UNJ3_9MICO</name>
<dbReference type="EMBL" id="CP052758">
    <property type="protein sequence ID" value="QJW38781.1"/>
    <property type="molecule type" value="Genomic_DNA"/>
</dbReference>
<accession>A0A6M5UNJ3</accession>